<evidence type="ECO:0000259" key="2">
    <source>
        <dbReference type="PROSITE" id="PS51762"/>
    </source>
</evidence>
<dbReference type="STRING" id="215250.A0A316YSI1"/>
<dbReference type="InterPro" id="IPR050546">
    <property type="entry name" value="Glycosyl_Hydrlase_16"/>
</dbReference>
<accession>A0A316YSI1</accession>
<reference evidence="3 4" key="1">
    <citation type="journal article" date="2018" name="Mol. Biol. Evol.">
        <title>Broad Genomic Sampling Reveals a Smut Pathogenic Ancestry of the Fungal Clade Ustilaginomycotina.</title>
        <authorList>
            <person name="Kijpornyongpan T."/>
            <person name="Mondo S.J."/>
            <person name="Barry K."/>
            <person name="Sandor L."/>
            <person name="Lee J."/>
            <person name="Lipzen A."/>
            <person name="Pangilinan J."/>
            <person name="LaButti K."/>
            <person name="Hainaut M."/>
            <person name="Henrissat B."/>
            <person name="Grigoriev I.V."/>
            <person name="Spatafora J.W."/>
            <person name="Aime M.C."/>
        </authorList>
    </citation>
    <scope>NUCLEOTIDE SEQUENCE [LARGE SCALE GENOMIC DNA]</scope>
    <source>
        <strain evidence="3 4">MCA 4198</strain>
    </source>
</reference>
<dbReference type="PANTHER" id="PTHR10963:SF24">
    <property type="entry name" value="GLYCOSIDASE C21B10.07-RELATED"/>
    <property type="match status" value="1"/>
</dbReference>
<dbReference type="InterPro" id="IPR000757">
    <property type="entry name" value="Beta-glucanase-like"/>
</dbReference>
<organism evidence="3 4">
    <name type="scientific">Acaromyces ingoldii</name>
    <dbReference type="NCBI Taxonomy" id="215250"/>
    <lineage>
        <taxon>Eukaryota</taxon>
        <taxon>Fungi</taxon>
        <taxon>Dikarya</taxon>
        <taxon>Basidiomycota</taxon>
        <taxon>Ustilaginomycotina</taxon>
        <taxon>Exobasidiomycetes</taxon>
        <taxon>Exobasidiales</taxon>
        <taxon>Cryptobasidiaceae</taxon>
        <taxon>Acaromyces</taxon>
    </lineage>
</organism>
<dbReference type="RefSeq" id="XP_025379389.1">
    <property type="nucleotide sequence ID" value="XM_025521297.1"/>
</dbReference>
<proteinExistence type="predicted"/>
<dbReference type="SUPFAM" id="SSF49899">
    <property type="entry name" value="Concanavalin A-like lectins/glucanases"/>
    <property type="match status" value="1"/>
</dbReference>
<name>A0A316YSI1_9BASI</name>
<dbReference type="AlphaFoldDB" id="A0A316YSI1"/>
<dbReference type="EMBL" id="KZ819635">
    <property type="protein sequence ID" value="PWN92191.1"/>
    <property type="molecule type" value="Genomic_DNA"/>
</dbReference>
<dbReference type="Proteomes" id="UP000245768">
    <property type="component" value="Unassembled WGS sequence"/>
</dbReference>
<dbReference type="InParanoid" id="A0A316YSI1"/>
<feature type="chain" id="PRO_5016269968" description="GH16 domain-containing protein" evidence="1">
    <location>
        <begin position="22"/>
        <end position="399"/>
    </location>
</feature>
<sequence length="399" mass="42223">MRAAATTAILATLLFASTSEAGRNFTLRDDISGNGFFDAFTWWDSADPTHGFVDYVSKSDAQKAQLSYVDSTTGRFVMRADDSTVLSAGSSTGRKSVRIHSKKLMGDGVLIAKVSRMPVGCATWPALWTSTRGTWPTGGEIDIVEGANDQGPTNLASLHTSNGCSIAGGSGYGNLTTVDAATRNTTSLTTATLRLDSGTTESTYCGYQPGCSVRFSGQKSFGSEFNDNNGGFFVMTRDTIAGGSGISVYFWPSTTAPPSLLTSSPAAPYLLLPDLNTSSSALTTSSEGQDWGVPAAHFPNNATTCEMDKLYGQHEIIINLSLCGDWAGATFDSVSACQLTGSSCEAYVARNPSAFTNARWEIDYLHVYTDSALRSALRSHQGTLVTALVVCVSALLVFF</sequence>
<feature type="signal peptide" evidence="1">
    <location>
        <begin position="1"/>
        <end position="21"/>
    </location>
</feature>
<evidence type="ECO:0000256" key="1">
    <source>
        <dbReference type="SAM" id="SignalP"/>
    </source>
</evidence>
<evidence type="ECO:0000313" key="3">
    <source>
        <dbReference type="EMBL" id="PWN92191.1"/>
    </source>
</evidence>
<dbReference type="Pfam" id="PF26113">
    <property type="entry name" value="GH16_XgeA"/>
    <property type="match status" value="1"/>
</dbReference>
<evidence type="ECO:0000313" key="4">
    <source>
        <dbReference type="Proteomes" id="UP000245768"/>
    </source>
</evidence>
<dbReference type="GO" id="GO:0009251">
    <property type="term" value="P:glucan catabolic process"/>
    <property type="evidence" value="ECO:0007669"/>
    <property type="project" value="TreeGrafter"/>
</dbReference>
<dbReference type="PANTHER" id="PTHR10963">
    <property type="entry name" value="GLYCOSYL HYDROLASE-RELATED"/>
    <property type="match status" value="1"/>
</dbReference>
<dbReference type="InterPro" id="IPR013320">
    <property type="entry name" value="ConA-like_dom_sf"/>
</dbReference>
<keyword evidence="4" id="KW-1185">Reference proteome</keyword>
<dbReference type="PROSITE" id="PS51762">
    <property type="entry name" value="GH16_2"/>
    <property type="match status" value="1"/>
</dbReference>
<keyword evidence="1" id="KW-0732">Signal</keyword>
<dbReference type="Gene3D" id="2.60.120.200">
    <property type="match status" value="1"/>
</dbReference>
<protein>
    <recommendedName>
        <fullName evidence="2">GH16 domain-containing protein</fullName>
    </recommendedName>
</protein>
<feature type="domain" description="GH16" evidence="2">
    <location>
        <begin position="19"/>
        <end position="274"/>
    </location>
</feature>
<dbReference type="GO" id="GO:0004553">
    <property type="term" value="F:hydrolase activity, hydrolyzing O-glycosyl compounds"/>
    <property type="evidence" value="ECO:0007669"/>
    <property type="project" value="InterPro"/>
</dbReference>
<dbReference type="OrthoDB" id="192832at2759"/>
<dbReference type="GeneID" id="37043213"/>
<gene>
    <name evidence="3" type="ORF">FA10DRAFT_265993</name>
</gene>